<sequence length="39" mass="3963">GSILALDGGAVCRPDPPRITSTKEKSGGVSIGWLPEAII</sequence>
<feature type="non-terminal residue" evidence="1">
    <location>
        <position position="1"/>
    </location>
</feature>
<accession>X1MKE8</accession>
<reference evidence="1" key="1">
    <citation type="journal article" date="2014" name="Front. Microbiol.">
        <title>High frequency of phylogenetically diverse reductive dehalogenase-homologous genes in deep subseafloor sedimentary metagenomes.</title>
        <authorList>
            <person name="Kawai M."/>
            <person name="Futagami T."/>
            <person name="Toyoda A."/>
            <person name="Takaki Y."/>
            <person name="Nishi S."/>
            <person name="Hori S."/>
            <person name="Arai W."/>
            <person name="Tsubouchi T."/>
            <person name="Morono Y."/>
            <person name="Uchiyama I."/>
            <person name="Ito T."/>
            <person name="Fujiyama A."/>
            <person name="Inagaki F."/>
            <person name="Takami H."/>
        </authorList>
    </citation>
    <scope>NUCLEOTIDE SEQUENCE</scope>
    <source>
        <strain evidence="1">Expedition CK06-06</strain>
    </source>
</reference>
<protein>
    <submittedName>
        <fullName evidence="1">Uncharacterized protein</fullName>
    </submittedName>
</protein>
<organism evidence="1">
    <name type="scientific">marine sediment metagenome</name>
    <dbReference type="NCBI Taxonomy" id="412755"/>
    <lineage>
        <taxon>unclassified sequences</taxon>
        <taxon>metagenomes</taxon>
        <taxon>ecological metagenomes</taxon>
    </lineage>
</organism>
<name>X1MKE8_9ZZZZ</name>
<evidence type="ECO:0000313" key="1">
    <source>
        <dbReference type="EMBL" id="GAI31763.1"/>
    </source>
</evidence>
<dbReference type="EMBL" id="BARV01014434">
    <property type="protein sequence ID" value="GAI31763.1"/>
    <property type="molecule type" value="Genomic_DNA"/>
</dbReference>
<comment type="caution">
    <text evidence="1">The sequence shown here is derived from an EMBL/GenBank/DDBJ whole genome shotgun (WGS) entry which is preliminary data.</text>
</comment>
<gene>
    <name evidence="1" type="ORF">S06H3_25200</name>
</gene>
<dbReference type="AlphaFoldDB" id="X1MKE8"/>
<proteinExistence type="predicted"/>